<gene>
    <name evidence="1" type="ORF">AMRN_0833</name>
    <name evidence="2" type="ORF">CPH92_01785</name>
</gene>
<name>A0A347TJ07_9BACT</name>
<dbReference type="EMBL" id="CP032101">
    <property type="protein sequence ID" value="AXX86585.1"/>
    <property type="molecule type" value="Genomic_DNA"/>
</dbReference>
<dbReference type="KEGG" id="amar:AMRN_0833"/>
<evidence type="ECO:0000313" key="4">
    <source>
        <dbReference type="Proteomes" id="UP000264693"/>
    </source>
</evidence>
<protein>
    <submittedName>
        <fullName evidence="1">Uncharacterized protein</fullName>
    </submittedName>
</protein>
<accession>A0A347TJ07</accession>
<reference evidence="3" key="1">
    <citation type="submission" date="2017-09" db="EMBL/GenBank/DDBJ databases">
        <title>Arcobacter canalis sp. nov., a new species isolated from a water canal contaminated with urban sewage.</title>
        <authorList>
            <person name="Perez-Cataluna A."/>
            <person name="Salas-Masso N."/>
            <person name="Figueras M.J."/>
        </authorList>
    </citation>
    <scope>NUCLEOTIDE SEQUENCE [LARGE SCALE GENOMIC DNA]</scope>
    <source>
        <strain evidence="3">CECT 7727</strain>
    </source>
</reference>
<evidence type="ECO:0000313" key="3">
    <source>
        <dbReference type="Proteomes" id="UP000224740"/>
    </source>
</evidence>
<dbReference type="AlphaFoldDB" id="A0A347TJ07"/>
<keyword evidence="3" id="KW-1185">Reference proteome</keyword>
<dbReference type="Proteomes" id="UP000224740">
    <property type="component" value="Unassembled WGS sequence"/>
</dbReference>
<dbReference type="RefSeq" id="WP_099310088.1">
    <property type="nucleotide sequence ID" value="NZ_CP032101.1"/>
</dbReference>
<reference evidence="2" key="2">
    <citation type="submission" date="2017-09" db="EMBL/GenBank/DDBJ databases">
        <authorList>
            <person name="Perez-Cataluna A."/>
            <person name="Figueras M.J."/>
            <person name="Salas-Masso N."/>
        </authorList>
    </citation>
    <scope>NUCLEOTIDE SEQUENCE</scope>
    <source>
        <strain evidence="2">CECT 7727</strain>
    </source>
</reference>
<dbReference type="Proteomes" id="UP000264693">
    <property type="component" value="Chromosome"/>
</dbReference>
<evidence type="ECO:0000313" key="1">
    <source>
        <dbReference type="EMBL" id="AXX86585.1"/>
    </source>
</evidence>
<organism evidence="1 4">
    <name type="scientific">Malaciobacter marinus</name>
    <dbReference type="NCBI Taxonomy" id="505249"/>
    <lineage>
        <taxon>Bacteria</taxon>
        <taxon>Pseudomonadati</taxon>
        <taxon>Campylobacterota</taxon>
        <taxon>Epsilonproteobacteria</taxon>
        <taxon>Campylobacterales</taxon>
        <taxon>Arcobacteraceae</taxon>
        <taxon>Malaciobacter</taxon>
    </lineage>
</organism>
<sequence>MSREAIKVKEFKISQTKTGLIEVFHVEKPYGESSYPVFRVEVTNELGEKSAIELPYANLKELISAIEESKNVCHEIPHTFPHDELAAGVGGGQ</sequence>
<evidence type="ECO:0000313" key="2">
    <source>
        <dbReference type="EMBL" id="PHO16425.1"/>
    </source>
</evidence>
<reference evidence="1 4" key="3">
    <citation type="submission" date="2018-08" db="EMBL/GenBank/DDBJ databases">
        <title>Complete genome of the Arcobacter marinus type strain JCM 15502.</title>
        <authorList>
            <person name="Miller W.G."/>
            <person name="Yee E."/>
            <person name="Huynh S."/>
            <person name="Parker C.T."/>
        </authorList>
    </citation>
    <scope>NUCLEOTIDE SEQUENCE [LARGE SCALE GENOMIC DNA]</scope>
    <source>
        <strain evidence="1 4">JCM 15502</strain>
    </source>
</reference>
<proteinExistence type="predicted"/>
<dbReference type="EMBL" id="NXAO01000007">
    <property type="protein sequence ID" value="PHO16425.1"/>
    <property type="molecule type" value="Genomic_DNA"/>
</dbReference>